<keyword evidence="2" id="KW-1185">Reference proteome</keyword>
<dbReference type="EMBL" id="AP024355">
    <property type="protein sequence ID" value="BCR04876.1"/>
    <property type="molecule type" value="Genomic_DNA"/>
</dbReference>
<dbReference type="Proteomes" id="UP001319827">
    <property type="component" value="Chromosome"/>
</dbReference>
<reference evidence="1 2" key="2">
    <citation type="journal article" date="2021" name="Int. J. Syst. Evol. Microbiol.">
        <title>Isolation and Polyphasic Characterization of Desulfuromonas versatilis sp. Nov., an Electrogenic Bacteria Capable of Versatile Metabolism Isolated from a Graphene Oxide-Reducing Enrichment Culture.</title>
        <authorList>
            <person name="Xie L."/>
            <person name="Yoshida N."/>
            <person name="Ishii S."/>
            <person name="Meng L."/>
        </authorList>
    </citation>
    <scope>NUCLEOTIDE SEQUENCE [LARGE SCALE GENOMIC DNA]</scope>
    <source>
        <strain evidence="1 2">NIT-T3</strain>
    </source>
</reference>
<gene>
    <name evidence="1" type="ORF">DESUT3_19450</name>
</gene>
<evidence type="ECO:0000313" key="1">
    <source>
        <dbReference type="EMBL" id="BCR04876.1"/>
    </source>
</evidence>
<accession>A0ABM8HSJ6</accession>
<evidence type="ECO:0000313" key="2">
    <source>
        <dbReference type="Proteomes" id="UP001319827"/>
    </source>
</evidence>
<sequence length="88" mass="9336">MHVVSVVHPAHPLARADQQADGIENDMGSARIAAHVDLEHLLLFRAPSDAAERQAGEPEAAGLEDCASTDHGYFTLAVAGSTCQMVTW</sequence>
<organism evidence="1 2">
    <name type="scientific">Desulfuromonas versatilis</name>
    <dbReference type="NCBI Taxonomy" id="2802975"/>
    <lineage>
        <taxon>Bacteria</taxon>
        <taxon>Pseudomonadati</taxon>
        <taxon>Thermodesulfobacteriota</taxon>
        <taxon>Desulfuromonadia</taxon>
        <taxon>Desulfuromonadales</taxon>
        <taxon>Desulfuromonadaceae</taxon>
        <taxon>Desulfuromonas</taxon>
    </lineage>
</organism>
<reference evidence="1 2" key="1">
    <citation type="journal article" date="2016" name="C (Basel)">
        <title>Selective Growth of and Electricity Production by Marine Exoelectrogenic Bacteria in Self-Aggregated Hydrogel of Microbially Reduced Graphene Oxide.</title>
        <authorList>
            <person name="Yoshida N."/>
            <person name="Goto Y."/>
            <person name="Miyata Y."/>
        </authorList>
    </citation>
    <scope>NUCLEOTIDE SEQUENCE [LARGE SCALE GENOMIC DNA]</scope>
    <source>
        <strain evidence="1 2">NIT-T3</strain>
    </source>
</reference>
<name>A0ABM8HSJ6_9BACT</name>
<proteinExistence type="predicted"/>
<protein>
    <submittedName>
        <fullName evidence="1">Uncharacterized protein</fullName>
    </submittedName>
</protein>